<evidence type="ECO:0000313" key="2">
    <source>
        <dbReference type="EMBL" id="MBG6139896.1"/>
    </source>
</evidence>
<dbReference type="Pfam" id="PF13620">
    <property type="entry name" value="CarboxypepD_reg"/>
    <property type="match status" value="1"/>
</dbReference>
<dbReference type="AlphaFoldDB" id="A0A8J7KN54"/>
<feature type="region of interest" description="Disordered" evidence="1">
    <location>
        <begin position="390"/>
        <end position="414"/>
    </location>
</feature>
<proteinExistence type="predicted"/>
<keyword evidence="3" id="KW-1185">Reference proteome</keyword>
<protein>
    <recommendedName>
        <fullName evidence="4">N-acetylneuraminic acid mutarotase</fullName>
    </recommendedName>
</protein>
<dbReference type="PANTHER" id="PTHR46375:SF3">
    <property type="entry name" value="KELCH REPEAT AND BTB DOMAIN-CONTAINING PROTEIN 13"/>
    <property type="match status" value="1"/>
</dbReference>
<accession>A0A8J7KN54</accession>
<dbReference type="SUPFAM" id="SSF49899">
    <property type="entry name" value="Concanavalin A-like lectins/glucanases"/>
    <property type="match status" value="1"/>
</dbReference>
<dbReference type="EMBL" id="JADOUF010000001">
    <property type="protein sequence ID" value="MBG6139896.1"/>
    <property type="molecule type" value="Genomic_DNA"/>
</dbReference>
<dbReference type="Gene3D" id="2.60.40.1120">
    <property type="entry name" value="Carboxypeptidase-like, regulatory domain"/>
    <property type="match status" value="2"/>
</dbReference>
<sequence length="1018" mass="103909">MLGAGNQLALAAPSTPAAAVGQNSVQNIEGVGAVTGLVYDASTGHVVVGARIEVSGISAVTGADGRYSLNVPAGAQPVDISAYGYAPQSVTVNVVEDGTVTQGFNLVPVPSVAITGKVLDDSGHGYPLYSKVSVVGTPVSTYTNPLTGEYTLSVPKGVKSVISYAPAYPGYTGGSVTLPASDSDVVSNARLKVDPACTAAGYGVHLGAPIINESFDSASAAPSGWSVVDATTQGGWVFNDVKNRGNMTGGSGKFAILDSDAYGSGKHQDSVLLSPVVDLSTATAPILKFNSDYRTFLHDTVDVDVTTDGGATWTNVWHRMAGQSQRGPVTNEVSLAAAAGAAAAQVRFHYVGTYDYWWEVDDVVLQNRSCDPTAGGLVVGNTYDVNTGKPVNGATVTSTDKPAEKATSAATPDDPGADDGFFWLFSTITGPHPFGIVKSGYVSDSVTANVVADGVVCFNSSLKAGRLEIDTANIEMYQSVGANRNTYVTVKNTGSAAVDVTLGEQSGATTPTLAKKGAGVRNVVVAGGVDKGFVAADSKPGTEGITHKPGNLNAALDGSWEDVAAFPTTISDNTALGYQGKIYNLGGNSDGTNTRKLWIYDSATNAWTAGADAPSARSKPQIAIVGGKLYAFGGFGASGNNASVDVYDLATNTWTTAAATNPSPKAAAGSAVLGGKVYLVGGCDGSQCGDTSDVTVYDPAAGTFGTAAAYPHGVAWIDCANLGAKAYCAGGTAASAYTDGYSYDPAADAWTPIANLPIDLWGSGGASANGQFLLLGGITGQSTALTNRGFAYNPADNTWTELPESRVPTARGGGACGSYKVGGWTGPFEPSTGVEKLAGYDQCGASGPGGGDVPWLTETPSQVTLQPGKSVKVLVQLTATPEKGVAQPGDYRAELAANGATPYTAPKVDILMHALPPSNWSKLTGTVTGTSCAGGTGPVGATVQVNGTGTNQFTLKSSVADGKYQYWVPRGKYQIIVAKDGWIPQVKDQSLVAGQVHTVDFNLRPSSPCTMAARVMLQ</sequence>
<dbReference type="Gene3D" id="2.60.120.200">
    <property type="match status" value="1"/>
</dbReference>
<evidence type="ECO:0000256" key="1">
    <source>
        <dbReference type="SAM" id="MobiDB-lite"/>
    </source>
</evidence>
<organism evidence="2 3">
    <name type="scientific">Longispora fulva</name>
    <dbReference type="NCBI Taxonomy" id="619741"/>
    <lineage>
        <taxon>Bacteria</taxon>
        <taxon>Bacillati</taxon>
        <taxon>Actinomycetota</taxon>
        <taxon>Actinomycetes</taxon>
        <taxon>Micromonosporales</taxon>
        <taxon>Micromonosporaceae</taxon>
        <taxon>Longispora</taxon>
    </lineage>
</organism>
<dbReference type="Pfam" id="PF24681">
    <property type="entry name" value="Kelch_KLHDC2_KLHL20_DRC7"/>
    <property type="match status" value="1"/>
</dbReference>
<dbReference type="SUPFAM" id="SSF117281">
    <property type="entry name" value="Kelch motif"/>
    <property type="match status" value="1"/>
</dbReference>
<dbReference type="RefSeq" id="WP_197006505.1">
    <property type="nucleotide sequence ID" value="NZ_BONS01000006.1"/>
</dbReference>
<dbReference type="PANTHER" id="PTHR46375">
    <property type="entry name" value="KELCH REPEAT AND BTB DOMAIN-CONTAINING PROTEIN 13-RELATED"/>
    <property type="match status" value="1"/>
</dbReference>
<dbReference type="Proteomes" id="UP000622552">
    <property type="component" value="Unassembled WGS sequence"/>
</dbReference>
<comment type="caution">
    <text evidence="2">The sequence shown here is derived from an EMBL/GenBank/DDBJ whole genome shotgun (WGS) entry which is preliminary data.</text>
</comment>
<evidence type="ECO:0000313" key="3">
    <source>
        <dbReference type="Proteomes" id="UP000622552"/>
    </source>
</evidence>
<dbReference type="InterPro" id="IPR008969">
    <property type="entry name" value="CarboxyPept-like_regulatory"/>
</dbReference>
<gene>
    <name evidence="2" type="ORF">IW245_006090</name>
</gene>
<dbReference type="InterPro" id="IPR006652">
    <property type="entry name" value="Kelch_1"/>
</dbReference>
<name>A0A8J7KN54_9ACTN</name>
<dbReference type="InterPro" id="IPR015915">
    <property type="entry name" value="Kelch-typ_b-propeller"/>
</dbReference>
<dbReference type="InterPro" id="IPR052392">
    <property type="entry name" value="Kelch-BTB_domain-containing"/>
</dbReference>
<reference evidence="2" key="1">
    <citation type="submission" date="2020-11" db="EMBL/GenBank/DDBJ databases">
        <title>Sequencing the genomes of 1000 actinobacteria strains.</title>
        <authorList>
            <person name="Klenk H.-P."/>
        </authorList>
    </citation>
    <scope>NUCLEOTIDE SEQUENCE</scope>
    <source>
        <strain evidence="2">DSM 45356</strain>
    </source>
</reference>
<dbReference type="Gene3D" id="2.120.10.80">
    <property type="entry name" value="Kelch-type beta propeller"/>
    <property type="match status" value="2"/>
</dbReference>
<dbReference type="InterPro" id="IPR013320">
    <property type="entry name" value="ConA-like_dom_sf"/>
</dbReference>
<dbReference type="SUPFAM" id="SSF49464">
    <property type="entry name" value="Carboxypeptidase regulatory domain-like"/>
    <property type="match status" value="2"/>
</dbReference>
<evidence type="ECO:0008006" key="4">
    <source>
        <dbReference type="Google" id="ProtNLM"/>
    </source>
</evidence>
<dbReference type="SMART" id="SM00612">
    <property type="entry name" value="Kelch"/>
    <property type="match status" value="5"/>
</dbReference>
<dbReference type="NCBIfam" id="NF038128">
    <property type="entry name" value="choice_anch_J"/>
    <property type="match status" value="1"/>
</dbReference>